<keyword evidence="4" id="KW-1185">Reference proteome</keyword>
<dbReference type="PIRSF" id="PIRSF000714">
    <property type="entry name" value="HIT"/>
    <property type="match status" value="1"/>
</dbReference>
<dbReference type="Gene3D" id="3.30.428.10">
    <property type="entry name" value="HIT-like"/>
    <property type="match status" value="1"/>
</dbReference>
<evidence type="ECO:0000259" key="2">
    <source>
        <dbReference type="PROSITE" id="PS51084"/>
    </source>
</evidence>
<dbReference type="InterPro" id="IPR026026">
    <property type="entry name" value="HIT_Hint"/>
</dbReference>
<dbReference type="AlphaFoldDB" id="A0A6N7EVI4"/>
<dbReference type="EMBL" id="WHNW01000002">
    <property type="protein sequence ID" value="MPV85605.1"/>
    <property type="molecule type" value="Genomic_DNA"/>
</dbReference>
<name>A0A6N7EVI4_9GAMM</name>
<dbReference type="InParanoid" id="A0A6N7EVI4"/>
<comment type="caution">
    <text evidence="1">Lacks conserved residue(s) required for the propagation of feature annotation.</text>
</comment>
<accession>A0A6N7EVI4</accession>
<dbReference type="SUPFAM" id="SSF54197">
    <property type="entry name" value="HIT-like"/>
    <property type="match status" value="1"/>
</dbReference>
<organism evidence="3 4">
    <name type="scientific">Ostreibacterium oceani</name>
    <dbReference type="NCBI Taxonomy" id="2654998"/>
    <lineage>
        <taxon>Bacteria</taxon>
        <taxon>Pseudomonadati</taxon>
        <taxon>Pseudomonadota</taxon>
        <taxon>Gammaproteobacteria</taxon>
        <taxon>Cardiobacteriales</taxon>
        <taxon>Ostreibacteriaceae</taxon>
        <taxon>Ostreibacterium</taxon>
    </lineage>
</organism>
<proteinExistence type="predicted"/>
<evidence type="ECO:0000256" key="1">
    <source>
        <dbReference type="PROSITE-ProRule" id="PRU00464"/>
    </source>
</evidence>
<sequence length="152" mass="17034">MTAQTRQTSLPPALHPQLAKDTVAVVENAAYWLRLHKNALVPWLIIVPKTHARELIDCSPALKSTIYQLIETVGHYTNALPQIEKLNIASLGNVVPQLHIHVIGRHKGDFAWPEPVWGKSAFQAYSATQRNQLINTLQATIIENYRNSANNE</sequence>
<protein>
    <submittedName>
        <fullName evidence="3">HIT domain-containing protein</fullName>
    </submittedName>
</protein>
<dbReference type="RefSeq" id="WP_152809020.1">
    <property type="nucleotide sequence ID" value="NZ_WHNW01000002.1"/>
</dbReference>
<reference evidence="3 4" key="1">
    <citation type="submission" date="2019-10" db="EMBL/GenBank/DDBJ databases">
        <title>Cardiobacteriales fam. a chemoheterotrophic member of the order Cardiobacteriales, and proposal of Cardiobacteriales fam. nov.</title>
        <authorList>
            <person name="Wang C."/>
        </authorList>
    </citation>
    <scope>NUCLEOTIDE SEQUENCE [LARGE SCALE GENOMIC DNA]</scope>
    <source>
        <strain evidence="3 4">ML27</strain>
    </source>
</reference>
<dbReference type="GO" id="GO:0003824">
    <property type="term" value="F:catalytic activity"/>
    <property type="evidence" value="ECO:0007669"/>
    <property type="project" value="InterPro"/>
</dbReference>
<feature type="domain" description="HIT" evidence="2">
    <location>
        <begin position="44"/>
        <end position="112"/>
    </location>
</feature>
<dbReference type="PROSITE" id="PS51084">
    <property type="entry name" value="HIT_2"/>
    <property type="match status" value="1"/>
</dbReference>
<comment type="caution">
    <text evidence="3">The sequence shown here is derived from an EMBL/GenBank/DDBJ whole genome shotgun (WGS) entry which is preliminary data.</text>
</comment>
<dbReference type="InterPro" id="IPR036265">
    <property type="entry name" value="HIT-like_sf"/>
</dbReference>
<dbReference type="Proteomes" id="UP000471298">
    <property type="component" value="Unassembled WGS sequence"/>
</dbReference>
<evidence type="ECO:0000313" key="4">
    <source>
        <dbReference type="Proteomes" id="UP000471298"/>
    </source>
</evidence>
<evidence type="ECO:0000313" key="3">
    <source>
        <dbReference type="EMBL" id="MPV85605.1"/>
    </source>
</evidence>
<gene>
    <name evidence="3" type="ORF">GCU85_02495</name>
</gene>
<dbReference type="InterPro" id="IPR011146">
    <property type="entry name" value="HIT-like"/>
</dbReference>
<dbReference type="Pfam" id="PF01230">
    <property type="entry name" value="HIT"/>
    <property type="match status" value="1"/>
</dbReference>